<name>A0A917V066_9BACI</name>
<dbReference type="RefSeq" id="WP_188633549.1">
    <property type="nucleotide sequence ID" value="NZ_BMNQ01000045.1"/>
</dbReference>
<dbReference type="Pfam" id="PF01734">
    <property type="entry name" value="Patatin"/>
    <property type="match status" value="1"/>
</dbReference>
<dbReference type="Proteomes" id="UP000658382">
    <property type="component" value="Unassembled WGS sequence"/>
</dbReference>
<keyword evidence="2" id="KW-0378">Hydrolase</keyword>
<dbReference type="GO" id="GO:0016787">
    <property type="term" value="F:hydrolase activity"/>
    <property type="evidence" value="ECO:0007669"/>
    <property type="project" value="UniProtKB-UniRule"/>
</dbReference>
<accession>A0A917V066</accession>
<feature type="short sequence motif" description="GXSXG" evidence="2">
    <location>
        <begin position="36"/>
        <end position="40"/>
    </location>
</feature>
<dbReference type="AlphaFoldDB" id="A0A917V066"/>
<dbReference type="InterPro" id="IPR002641">
    <property type="entry name" value="PNPLA_dom"/>
</dbReference>
<feature type="short sequence motif" description="DGA/G" evidence="2">
    <location>
        <begin position="185"/>
        <end position="187"/>
    </location>
</feature>
<proteinExistence type="predicted"/>
<sequence length="296" mass="33619">MKIDGVFSGGGVKAYAFLGALKQVYDHDHSIVRVAGSSAGAIIAAFVASGYQFSEIDELIQELDTKKLMDPPKWTTFIPFSKWANLYYQLGLYKGNKLEKWVHKQLARKNIHTFYDLKSGYLKMVVSDISLGKLVVIPDDLDRIYGLNPDDFPVAKAVRMSAGFPFFFMPKKIFSETNRESLIVDGGLLSNFPLWVFKDDNNRSKRPVVGMKLSGNPEQEKPDDIKNAIEMFQAVFSTMLNAHDARYVSTTEKNNIIFIPVDHVDTTDFELNPTTREQLIRIGEERAEAFLKYWPK</sequence>
<dbReference type="Gene3D" id="3.40.1090.10">
    <property type="entry name" value="Cytosolic phospholipase A2 catalytic domain"/>
    <property type="match status" value="2"/>
</dbReference>
<dbReference type="CDD" id="cd07207">
    <property type="entry name" value="Pat_ExoU_VipD_like"/>
    <property type="match status" value="1"/>
</dbReference>
<evidence type="ECO:0000256" key="2">
    <source>
        <dbReference type="PROSITE-ProRule" id="PRU01161"/>
    </source>
</evidence>
<dbReference type="InterPro" id="IPR052580">
    <property type="entry name" value="Lipid_Hydrolase"/>
</dbReference>
<evidence type="ECO:0000256" key="1">
    <source>
        <dbReference type="ARBA" id="ARBA00023098"/>
    </source>
</evidence>
<reference evidence="4" key="1">
    <citation type="journal article" date="2014" name="Int. J. Syst. Evol. Microbiol.">
        <title>Complete genome sequence of Corynebacterium casei LMG S-19264T (=DSM 44701T), isolated from a smear-ripened cheese.</title>
        <authorList>
            <consortium name="US DOE Joint Genome Institute (JGI-PGF)"/>
            <person name="Walter F."/>
            <person name="Albersmeier A."/>
            <person name="Kalinowski J."/>
            <person name="Ruckert C."/>
        </authorList>
    </citation>
    <scope>NUCLEOTIDE SEQUENCE</scope>
    <source>
        <strain evidence="4">JCM 12580</strain>
    </source>
</reference>
<evidence type="ECO:0000313" key="5">
    <source>
        <dbReference type="Proteomes" id="UP000658382"/>
    </source>
</evidence>
<comment type="caution">
    <text evidence="2">Lacks conserved residue(s) required for the propagation of feature annotation.</text>
</comment>
<dbReference type="SUPFAM" id="SSF52151">
    <property type="entry name" value="FabD/lysophospholipase-like"/>
    <property type="match status" value="1"/>
</dbReference>
<dbReference type="GO" id="GO:0016042">
    <property type="term" value="P:lipid catabolic process"/>
    <property type="evidence" value="ECO:0007669"/>
    <property type="project" value="UniProtKB-UniRule"/>
</dbReference>
<feature type="active site" description="Nucleophile" evidence="2">
    <location>
        <position position="38"/>
    </location>
</feature>
<feature type="domain" description="PNPLA" evidence="3">
    <location>
        <begin position="5"/>
        <end position="198"/>
    </location>
</feature>
<dbReference type="PROSITE" id="PS51635">
    <property type="entry name" value="PNPLA"/>
    <property type="match status" value="1"/>
</dbReference>
<organism evidence="4 5">
    <name type="scientific">Lentibacillus kapialis</name>
    <dbReference type="NCBI Taxonomy" id="340214"/>
    <lineage>
        <taxon>Bacteria</taxon>
        <taxon>Bacillati</taxon>
        <taxon>Bacillota</taxon>
        <taxon>Bacilli</taxon>
        <taxon>Bacillales</taxon>
        <taxon>Bacillaceae</taxon>
        <taxon>Lentibacillus</taxon>
    </lineage>
</organism>
<keyword evidence="2" id="KW-0442">Lipid degradation</keyword>
<evidence type="ECO:0000259" key="3">
    <source>
        <dbReference type="PROSITE" id="PS51635"/>
    </source>
</evidence>
<protein>
    <recommendedName>
        <fullName evidence="3">PNPLA domain-containing protein</fullName>
    </recommendedName>
</protein>
<reference evidence="4" key="2">
    <citation type="submission" date="2020-09" db="EMBL/GenBank/DDBJ databases">
        <authorList>
            <person name="Sun Q."/>
            <person name="Ohkuma M."/>
        </authorList>
    </citation>
    <scope>NUCLEOTIDE SEQUENCE</scope>
    <source>
        <strain evidence="4">JCM 12580</strain>
    </source>
</reference>
<dbReference type="EMBL" id="BMNQ01000045">
    <property type="protein sequence ID" value="GGK02597.1"/>
    <property type="molecule type" value="Genomic_DNA"/>
</dbReference>
<comment type="caution">
    <text evidence="4">The sequence shown here is derived from an EMBL/GenBank/DDBJ whole genome shotgun (WGS) entry which is preliminary data.</text>
</comment>
<dbReference type="PANTHER" id="PTHR46394">
    <property type="entry name" value="ANNEXIN"/>
    <property type="match status" value="1"/>
</dbReference>
<keyword evidence="5" id="KW-1185">Reference proteome</keyword>
<feature type="active site" description="Proton acceptor" evidence="2">
    <location>
        <position position="185"/>
    </location>
</feature>
<keyword evidence="1 2" id="KW-0443">Lipid metabolism</keyword>
<gene>
    <name evidence="4" type="primary">yqhO</name>
    <name evidence="4" type="ORF">GCM10007063_26150</name>
</gene>
<dbReference type="InterPro" id="IPR016035">
    <property type="entry name" value="Acyl_Trfase/lysoPLipase"/>
</dbReference>
<dbReference type="PANTHER" id="PTHR46394:SF1">
    <property type="entry name" value="PNPLA DOMAIN-CONTAINING PROTEIN"/>
    <property type="match status" value="1"/>
</dbReference>
<evidence type="ECO:0000313" key="4">
    <source>
        <dbReference type="EMBL" id="GGK02597.1"/>
    </source>
</evidence>